<organism evidence="5 6">
    <name type="scientific">Spirosoma endbachense</name>
    <dbReference type="NCBI Taxonomy" id="2666025"/>
    <lineage>
        <taxon>Bacteria</taxon>
        <taxon>Pseudomonadati</taxon>
        <taxon>Bacteroidota</taxon>
        <taxon>Cytophagia</taxon>
        <taxon>Cytophagales</taxon>
        <taxon>Cytophagaceae</taxon>
        <taxon>Spirosoma</taxon>
    </lineage>
</organism>
<dbReference type="RefSeq" id="WP_162389942.1">
    <property type="nucleotide sequence ID" value="NZ_CP045997.1"/>
</dbReference>
<sequence>MNIRGLSINGSRFIRYIYINSLKDSVTLFIDSYITPVQKRNTSINTQFFVVLLTLFFCLSRWGDQQILARPTNSHVAPTKPGKKRIAGKVHRRSTIKSIAVNRKATKGKALAKENKKVVSSTTVALFGPRYARVAVKDHLLRGAVYYLASGHGGPDPGALGRYGKYVLPEDEYAYDVTIRLARALMEHGATVYMILQDPNDGIRDDKILKLDRDEVTYLRQTIPLNQTLRLRQCTDAVNRLNRKHKGAYQRMVTIHVDSRSAGETIDVFFYHHQNSGVGKRLAKNIHRSFNAGYKRYQPNRSYLGNVSDRSSLYVVKNSHPPTVFIELGNIRNEKDQRRFLLAGNRQALANWICDGMRADYKLR</sequence>
<dbReference type="PANTHER" id="PTHR30404">
    <property type="entry name" value="N-ACETYLMURAMOYL-L-ALANINE AMIDASE"/>
    <property type="match status" value="1"/>
</dbReference>
<evidence type="ECO:0000256" key="2">
    <source>
        <dbReference type="ARBA" id="ARBA00011901"/>
    </source>
</evidence>
<dbReference type="AlphaFoldDB" id="A0A6P1W288"/>
<dbReference type="Gene3D" id="3.40.630.40">
    <property type="entry name" value="Zn-dependent exopeptidases"/>
    <property type="match status" value="1"/>
</dbReference>
<dbReference type="Proteomes" id="UP000464577">
    <property type="component" value="Chromosome"/>
</dbReference>
<proteinExistence type="predicted"/>
<evidence type="ECO:0000256" key="1">
    <source>
        <dbReference type="ARBA" id="ARBA00001561"/>
    </source>
</evidence>
<dbReference type="EMBL" id="CP045997">
    <property type="protein sequence ID" value="QHV99541.1"/>
    <property type="molecule type" value="Genomic_DNA"/>
</dbReference>
<keyword evidence="3" id="KW-0378">Hydrolase</keyword>
<dbReference type="CDD" id="cd02696">
    <property type="entry name" value="MurNAc-LAA"/>
    <property type="match status" value="1"/>
</dbReference>
<evidence type="ECO:0000313" key="5">
    <source>
        <dbReference type="EMBL" id="QHV99541.1"/>
    </source>
</evidence>
<evidence type="ECO:0000256" key="3">
    <source>
        <dbReference type="ARBA" id="ARBA00022801"/>
    </source>
</evidence>
<dbReference type="SUPFAM" id="SSF53187">
    <property type="entry name" value="Zn-dependent exopeptidases"/>
    <property type="match status" value="1"/>
</dbReference>
<feature type="domain" description="MurNAc-LAA" evidence="4">
    <location>
        <begin position="148"/>
        <end position="358"/>
    </location>
</feature>
<dbReference type="GO" id="GO:0030288">
    <property type="term" value="C:outer membrane-bounded periplasmic space"/>
    <property type="evidence" value="ECO:0007669"/>
    <property type="project" value="TreeGrafter"/>
</dbReference>
<evidence type="ECO:0000313" key="6">
    <source>
        <dbReference type="Proteomes" id="UP000464577"/>
    </source>
</evidence>
<accession>A0A6P1W288</accession>
<reference evidence="5 6" key="1">
    <citation type="submission" date="2019-11" db="EMBL/GenBank/DDBJ databases">
        <title>Spirosoma endbachense sp. nov., isolated from a natural salt meadow.</title>
        <authorList>
            <person name="Rojas J."/>
            <person name="Ambika Manirajan B."/>
            <person name="Ratering S."/>
            <person name="Suarez C."/>
            <person name="Geissler-Plaum R."/>
            <person name="Schnell S."/>
        </authorList>
    </citation>
    <scope>NUCLEOTIDE SEQUENCE [LARGE SCALE GENOMIC DNA]</scope>
    <source>
        <strain evidence="5 6">I-24</strain>
    </source>
</reference>
<dbReference type="GO" id="GO:0008745">
    <property type="term" value="F:N-acetylmuramoyl-L-alanine amidase activity"/>
    <property type="evidence" value="ECO:0007669"/>
    <property type="project" value="UniProtKB-EC"/>
</dbReference>
<dbReference type="InterPro" id="IPR050695">
    <property type="entry name" value="N-acetylmuramoyl_amidase_3"/>
</dbReference>
<dbReference type="InterPro" id="IPR002508">
    <property type="entry name" value="MurNAc-LAA_cat"/>
</dbReference>
<dbReference type="Pfam" id="PF01520">
    <property type="entry name" value="Amidase_3"/>
    <property type="match status" value="1"/>
</dbReference>
<dbReference type="GO" id="GO:0009253">
    <property type="term" value="P:peptidoglycan catabolic process"/>
    <property type="evidence" value="ECO:0007669"/>
    <property type="project" value="InterPro"/>
</dbReference>
<protein>
    <recommendedName>
        <fullName evidence="2">N-acetylmuramoyl-L-alanine amidase</fullName>
        <ecNumber evidence="2">3.5.1.28</ecNumber>
    </recommendedName>
</protein>
<dbReference type="EC" id="3.5.1.28" evidence="2"/>
<dbReference type="PANTHER" id="PTHR30404:SF0">
    <property type="entry name" value="N-ACETYLMURAMOYL-L-ALANINE AMIDASE AMIC"/>
    <property type="match status" value="1"/>
</dbReference>
<gene>
    <name evidence="5" type="ORF">GJR95_33030</name>
</gene>
<name>A0A6P1W288_9BACT</name>
<evidence type="ECO:0000259" key="4">
    <source>
        <dbReference type="Pfam" id="PF01520"/>
    </source>
</evidence>
<comment type="catalytic activity">
    <reaction evidence="1">
        <text>Hydrolyzes the link between N-acetylmuramoyl residues and L-amino acid residues in certain cell-wall glycopeptides.</text>
        <dbReference type="EC" id="3.5.1.28"/>
    </reaction>
</comment>
<dbReference type="KEGG" id="senf:GJR95_33030"/>
<keyword evidence="6" id="KW-1185">Reference proteome</keyword>